<dbReference type="PANTHER" id="PTHR43285:SF2">
    <property type="entry name" value="ANTHRANILATE PHOSPHORIBOSYLTRANSFERASE"/>
    <property type="match status" value="1"/>
</dbReference>
<keyword evidence="9" id="KW-0460">Magnesium</keyword>
<reference evidence="12 13" key="1">
    <citation type="submission" date="2012-10" db="EMBL/GenBank/DDBJ databases">
        <title>Genome sequencing of Tanticharoenia sakaeratensis NBRC 103193.</title>
        <authorList>
            <person name="Azuma Y."/>
            <person name="Hadano H."/>
            <person name="Hirakawa H."/>
            <person name="Matsushita K."/>
        </authorList>
    </citation>
    <scope>NUCLEOTIDE SEQUENCE [LARGE SCALE GENOMIC DNA]</scope>
    <source>
        <strain evidence="12 13">NBRC 103193</strain>
    </source>
</reference>
<comment type="similarity">
    <text evidence="9">Belongs to the anthranilate phosphoribosyltransferase family.</text>
</comment>
<dbReference type="EC" id="2.4.2.18" evidence="9"/>
<feature type="binding site" evidence="9">
    <location>
        <position position="93"/>
    </location>
    <ligand>
        <name>5-phospho-alpha-D-ribose 1-diphosphate</name>
        <dbReference type="ChEBI" id="CHEBI:58017"/>
    </ligand>
</feature>
<evidence type="ECO:0000256" key="3">
    <source>
        <dbReference type="ARBA" id="ARBA00022676"/>
    </source>
</evidence>
<dbReference type="InterPro" id="IPR000312">
    <property type="entry name" value="Glycosyl_Trfase_fam3"/>
</dbReference>
<evidence type="ECO:0000256" key="7">
    <source>
        <dbReference type="ARBA" id="ARBA00052328"/>
    </source>
</evidence>
<dbReference type="UniPathway" id="UPA00035">
    <property type="reaction ID" value="UER00041"/>
</dbReference>
<dbReference type="Proteomes" id="UP000032679">
    <property type="component" value="Unassembled WGS sequence"/>
</dbReference>
<dbReference type="RefSeq" id="WP_048847183.1">
    <property type="nucleotide sequence ID" value="NZ_BALE01000009.1"/>
</dbReference>
<keyword evidence="3 9" id="KW-0328">Glycosyltransferase</keyword>
<feature type="binding site" evidence="9">
    <location>
        <begin position="88"/>
        <end position="89"/>
    </location>
    <ligand>
        <name>5-phospho-alpha-D-ribose 1-diphosphate</name>
        <dbReference type="ChEBI" id="CHEBI:58017"/>
    </ligand>
</feature>
<feature type="binding site" evidence="9">
    <location>
        <position position="171"/>
    </location>
    <ligand>
        <name>anthranilate</name>
        <dbReference type="ChEBI" id="CHEBI:16567"/>
        <label>2</label>
    </ligand>
</feature>
<keyword evidence="13" id="KW-1185">Reference proteome</keyword>
<comment type="catalytic activity">
    <reaction evidence="7 9">
        <text>N-(5-phospho-beta-D-ribosyl)anthranilate + diphosphate = 5-phospho-alpha-D-ribose 1-diphosphate + anthranilate</text>
        <dbReference type="Rhea" id="RHEA:11768"/>
        <dbReference type="ChEBI" id="CHEBI:16567"/>
        <dbReference type="ChEBI" id="CHEBI:18277"/>
        <dbReference type="ChEBI" id="CHEBI:33019"/>
        <dbReference type="ChEBI" id="CHEBI:58017"/>
        <dbReference type="EC" id="2.4.2.18"/>
    </reaction>
</comment>
<feature type="binding site" evidence="9">
    <location>
        <position position="85"/>
    </location>
    <ligand>
        <name>anthranilate</name>
        <dbReference type="ChEBI" id="CHEBI:16567"/>
        <label>1</label>
    </ligand>
</feature>
<dbReference type="STRING" id="1231623.Tasa_009_146"/>
<feature type="binding site" evidence="9">
    <location>
        <begin position="95"/>
        <end position="98"/>
    </location>
    <ligand>
        <name>5-phospho-alpha-D-ribose 1-diphosphate</name>
        <dbReference type="ChEBI" id="CHEBI:58017"/>
    </ligand>
</feature>
<dbReference type="GO" id="GO:0005829">
    <property type="term" value="C:cytosol"/>
    <property type="evidence" value="ECO:0007669"/>
    <property type="project" value="TreeGrafter"/>
</dbReference>
<dbReference type="AlphaFoldDB" id="A0A0D6MIP0"/>
<evidence type="ECO:0000256" key="8">
    <source>
        <dbReference type="ARBA" id="ARBA00061188"/>
    </source>
</evidence>
<dbReference type="SUPFAM" id="SSF52418">
    <property type="entry name" value="Nucleoside phosphorylase/phosphoribosyltransferase catalytic domain"/>
    <property type="match status" value="1"/>
</dbReference>
<feature type="binding site" evidence="9">
    <location>
        <position position="236"/>
    </location>
    <ligand>
        <name>Mg(2+)</name>
        <dbReference type="ChEBI" id="CHEBI:18420"/>
        <label>2</label>
    </ligand>
</feature>
<sequence>MTADDAFHPLLLDAVSGRPLGEDAAERAFGLIMEGAATDIQVAAFLTALHVRGETAPELLGAVRAVRARMAALPTPLPDAIDVCGTGGDGLGTLNVSTAVAFVLAGLGVPVAKHGNRALSSRSGATDVLAELGVASDATPDHLARHLRERGLVFLNAPAHHPAMRHAATVRRGLGFRTLFNLVGPLCNPARVRRQVVGVFDPAWLEPVARTLASLGSTDAWVIHGEINGRSSGADEATLAGPTHVAALENGHVSRFSIDPRDAGLQPAPIDAISGGDPAFNAQALRAMLGGARGAYRDTVLLNAAIGLHVAGHGQITHVGIIQPRALAETVARAAGAIDDGRALAALERARGVSVSA</sequence>
<dbReference type="SUPFAM" id="SSF47648">
    <property type="entry name" value="Nucleoside phosphorylase/phosphoribosyltransferase N-terminal domain"/>
    <property type="match status" value="1"/>
</dbReference>
<comment type="caution">
    <text evidence="12">The sequence shown here is derived from an EMBL/GenBank/DDBJ whole genome shotgun (WGS) entry which is preliminary data.</text>
</comment>
<dbReference type="InterPro" id="IPR017459">
    <property type="entry name" value="Glycosyl_Trfase_fam3_N_dom"/>
</dbReference>
<feature type="binding site" evidence="9">
    <location>
        <position position="236"/>
    </location>
    <ligand>
        <name>Mg(2+)</name>
        <dbReference type="ChEBI" id="CHEBI:18420"/>
        <label>1</label>
    </ligand>
</feature>
<feature type="binding site" evidence="9">
    <location>
        <position position="125"/>
    </location>
    <ligand>
        <name>5-phospho-alpha-D-ribose 1-diphosphate</name>
        <dbReference type="ChEBI" id="CHEBI:58017"/>
    </ligand>
</feature>
<comment type="function">
    <text evidence="9">Catalyzes the transfer of the phosphoribosyl group of 5-phosphorylribose-1-pyrophosphate (PRPP) to anthranilate to yield N-(5'-phosphoribosyl)-anthranilate (PRA).</text>
</comment>
<evidence type="ECO:0000256" key="5">
    <source>
        <dbReference type="ARBA" id="ARBA00022822"/>
    </source>
</evidence>
<dbReference type="InterPro" id="IPR035902">
    <property type="entry name" value="Nuc_phospho_transferase"/>
</dbReference>
<evidence type="ECO:0000256" key="6">
    <source>
        <dbReference type="ARBA" id="ARBA00023141"/>
    </source>
</evidence>
<dbReference type="OrthoDB" id="9806430at2"/>
<feature type="binding site" evidence="9">
    <location>
        <position position="235"/>
    </location>
    <ligand>
        <name>Mg(2+)</name>
        <dbReference type="ChEBI" id="CHEBI:18420"/>
        <label>2</label>
    </ligand>
</feature>
<dbReference type="Pfam" id="PF00591">
    <property type="entry name" value="Glycos_transf_3"/>
    <property type="match status" value="1"/>
</dbReference>
<organism evidence="12 13">
    <name type="scientific">Tanticharoenia sakaeratensis NBRC 103193</name>
    <dbReference type="NCBI Taxonomy" id="1231623"/>
    <lineage>
        <taxon>Bacteria</taxon>
        <taxon>Pseudomonadati</taxon>
        <taxon>Pseudomonadota</taxon>
        <taxon>Alphaproteobacteria</taxon>
        <taxon>Acetobacterales</taxon>
        <taxon>Acetobacteraceae</taxon>
        <taxon>Tanticharoenia</taxon>
    </lineage>
</organism>
<proteinExistence type="inferred from homology"/>
<keyword evidence="5 9" id="KW-0822">Tryptophan biosynthesis</keyword>
<comment type="similarity">
    <text evidence="8">In the C-terminal section; belongs to the anthranilate phosphoribosyltransferase family.</text>
</comment>
<protein>
    <recommendedName>
        <fullName evidence="9">Anthranilate phosphoribosyltransferase</fullName>
        <ecNumber evidence="9">2.4.2.18</ecNumber>
    </recommendedName>
</protein>
<gene>
    <name evidence="9" type="primary">trpD</name>
    <name evidence="12" type="ORF">Tasa_009_146</name>
</gene>
<evidence type="ECO:0000259" key="11">
    <source>
        <dbReference type="Pfam" id="PF02885"/>
    </source>
</evidence>
<dbReference type="FunFam" id="3.40.1030.10:FF:000002">
    <property type="entry name" value="Anthranilate phosphoribosyltransferase"/>
    <property type="match status" value="1"/>
</dbReference>
<evidence type="ECO:0000256" key="9">
    <source>
        <dbReference type="HAMAP-Rule" id="MF_00211"/>
    </source>
</evidence>
<dbReference type="GO" id="GO:0000287">
    <property type="term" value="F:magnesium ion binding"/>
    <property type="evidence" value="ECO:0007669"/>
    <property type="project" value="UniProtKB-UniRule"/>
</dbReference>
<feature type="domain" description="Glycosyl transferase family 3 N-terminal" evidence="11">
    <location>
        <begin position="13"/>
        <end position="69"/>
    </location>
</feature>
<comment type="subunit">
    <text evidence="9">Homodimer.</text>
</comment>
<dbReference type="InterPro" id="IPR005940">
    <property type="entry name" value="Anthranilate_Pribosyl_Tfrase"/>
</dbReference>
<evidence type="ECO:0000313" key="13">
    <source>
        <dbReference type="Proteomes" id="UP000032679"/>
    </source>
</evidence>
<feature type="binding site" evidence="9">
    <location>
        <position position="116"/>
    </location>
    <ligand>
        <name>anthranilate</name>
        <dbReference type="ChEBI" id="CHEBI:16567"/>
        <label>1</label>
    </ligand>
</feature>
<dbReference type="PANTHER" id="PTHR43285">
    <property type="entry name" value="ANTHRANILATE PHOSPHORIBOSYLTRANSFERASE"/>
    <property type="match status" value="1"/>
</dbReference>
<dbReference type="EMBL" id="BALE01000009">
    <property type="protein sequence ID" value="GAN53351.1"/>
    <property type="molecule type" value="Genomic_DNA"/>
</dbReference>
<dbReference type="Gene3D" id="1.20.970.10">
    <property type="entry name" value="Transferase, Pyrimidine Nucleoside Phosphorylase, Chain C"/>
    <property type="match status" value="1"/>
</dbReference>
<feature type="binding site" evidence="9">
    <location>
        <position position="85"/>
    </location>
    <ligand>
        <name>5-phospho-alpha-D-ribose 1-diphosphate</name>
        <dbReference type="ChEBI" id="CHEBI:58017"/>
    </ligand>
</feature>
<evidence type="ECO:0000256" key="2">
    <source>
        <dbReference type="ARBA" id="ARBA00022605"/>
    </source>
</evidence>
<keyword evidence="2 9" id="KW-0028">Amino-acid biosynthesis</keyword>
<feature type="binding site" evidence="9">
    <location>
        <begin position="113"/>
        <end position="121"/>
    </location>
    <ligand>
        <name>5-phospho-alpha-D-ribose 1-diphosphate</name>
        <dbReference type="ChEBI" id="CHEBI:58017"/>
    </ligand>
</feature>
<dbReference type="GO" id="GO:0000162">
    <property type="term" value="P:L-tryptophan biosynthetic process"/>
    <property type="evidence" value="ECO:0007669"/>
    <property type="project" value="UniProtKB-UniRule"/>
</dbReference>
<accession>A0A0D6MIP0</accession>
<feature type="domain" description="Glycosyl transferase family 3" evidence="10">
    <location>
        <begin position="78"/>
        <end position="344"/>
    </location>
</feature>
<evidence type="ECO:0000256" key="4">
    <source>
        <dbReference type="ARBA" id="ARBA00022679"/>
    </source>
</evidence>
<evidence type="ECO:0000259" key="10">
    <source>
        <dbReference type="Pfam" id="PF00591"/>
    </source>
</evidence>
<dbReference type="GO" id="GO:0004048">
    <property type="term" value="F:anthranilate phosphoribosyltransferase activity"/>
    <property type="evidence" value="ECO:0007669"/>
    <property type="project" value="UniProtKB-UniRule"/>
</dbReference>
<evidence type="ECO:0000313" key="12">
    <source>
        <dbReference type="EMBL" id="GAN53351.1"/>
    </source>
</evidence>
<name>A0A0D6MIP0_9PROT</name>
<dbReference type="HAMAP" id="MF_00211">
    <property type="entry name" value="TrpD"/>
    <property type="match status" value="1"/>
</dbReference>
<evidence type="ECO:0000256" key="1">
    <source>
        <dbReference type="ARBA" id="ARBA00004907"/>
    </source>
</evidence>
<dbReference type="NCBIfam" id="TIGR01245">
    <property type="entry name" value="trpD"/>
    <property type="match status" value="1"/>
</dbReference>
<keyword evidence="4 9" id="KW-0808">Transferase</keyword>
<dbReference type="Gene3D" id="3.40.1030.10">
    <property type="entry name" value="Nucleoside phosphorylase/phosphoribosyltransferase catalytic domain"/>
    <property type="match status" value="1"/>
</dbReference>
<dbReference type="Pfam" id="PF02885">
    <property type="entry name" value="Glycos_trans_3N"/>
    <property type="match status" value="1"/>
</dbReference>
<keyword evidence="9" id="KW-0479">Metal-binding</keyword>
<comment type="pathway">
    <text evidence="1 9">Amino-acid biosynthesis; L-tryptophan biosynthesis; L-tryptophan from chorismate: step 2/5.</text>
</comment>
<comment type="cofactor">
    <cofactor evidence="9">
        <name>Mg(2+)</name>
        <dbReference type="ChEBI" id="CHEBI:18420"/>
    </cofactor>
    <text evidence="9">Binds 2 magnesium ions per monomer.</text>
</comment>
<comment type="caution">
    <text evidence="9">Lacks conserved residue(s) required for the propagation of feature annotation.</text>
</comment>
<feature type="binding site" evidence="9">
    <location>
        <position position="97"/>
    </location>
    <ligand>
        <name>Mg(2+)</name>
        <dbReference type="ChEBI" id="CHEBI:18420"/>
        <label>1</label>
    </ligand>
</feature>
<keyword evidence="6 9" id="KW-0057">Aromatic amino acid biosynthesis</keyword>
<dbReference type="InterPro" id="IPR036320">
    <property type="entry name" value="Glycosyl_Trfase_fam3_N_dom_sf"/>
</dbReference>